<dbReference type="Gene3D" id="3.60.10.10">
    <property type="entry name" value="Endonuclease/exonuclease/phosphatase"/>
    <property type="match status" value="1"/>
</dbReference>
<dbReference type="PANTHER" id="PTHR14859:SF15">
    <property type="entry name" value="ENDONUCLEASE_EXONUCLEASE_PHOSPHATASE DOMAIN-CONTAINING PROTEIN"/>
    <property type="match status" value="1"/>
</dbReference>
<keyword evidence="2" id="KW-0378">Hydrolase</keyword>
<evidence type="ECO:0000259" key="1">
    <source>
        <dbReference type="Pfam" id="PF03372"/>
    </source>
</evidence>
<dbReference type="GO" id="GO:0004519">
    <property type="term" value="F:endonuclease activity"/>
    <property type="evidence" value="ECO:0007669"/>
    <property type="project" value="UniProtKB-KW"/>
</dbReference>
<dbReference type="InterPro" id="IPR005135">
    <property type="entry name" value="Endo/exonuclease/phosphatase"/>
</dbReference>
<dbReference type="Pfam" id="PF03372">
    <property type="entry name" value="Exo_endo_phos"/>
    <property type="match status" value="1"/>
</dbReference>
<keyword evidence="2" id="KW-0540">Nuclease</keyword>
<dbReference type="RefSeq" id="WP_280575935.1">
    <property type="nucleotide sequence ID" value="NZ_JARXRM010000045.1"/>
</dbReference>
<evidence type="ECO:0000313" key="2">
    <source>
        <dbReference type="EMBL" id="MDH5824604.1"/>
    </source>
</evidence>
<comment type="caution">
    <text evidence="2">The sequence shown here is derived from an EMBL/GenBank/DDBJ whole genome shotgun (WGS) entry which is preliminary data.</text>
</comment>
<dbReference type="InterPro" id="IPR036691">
    <property type="entry name" value="Endo/exonu/phosph_ase_sf"/>
</dbReference>
<dbReference type="SUPFAM" id="SSF56219">
    <property type="entry name" value="DNase I-like"/>
    <property type="match status" value="1"/>
</dbReference>
<proteinExistence type="predicted"/>
<dbReference type="PANTHER" id="PTHR14859">
    <property type="entry name" value="CALCOFLUOR WHITE HYPERSENSITIVE PROTEIN PRECURSOR"/>
    <property type="match status" value="1"/>
</dbReference>
<dbReference type="InterPro" id="IPR051916">
    <property type="entry name" value="GPI-anchor_lipid_remodeler"/>
</dbReference>
<dbReference type="Proteomes" id="UP001156940">
    <property type="component" value="Unassembled WGS sequence"/>
</dbReference>
<organism evidence="2 3">
    <name type="scientific">Luteimonas endophytica</name>
    <dbReference type="NCBI Taxonomy" id="3042023"/>
    <lineage>
        <taxon>Bacteria</taxon>
        <taxon>Pseudomonadati</taxon>
        <taxon>Pseudomonadota</taxon>
        <taxon>Gammaproteobacteria</taxon>
        <taxon>Lysobacterales</taxon>
        <taxon>Lysobacteraceae</taxon>
        <taxon>Luteimonas</taxon>
    </lineage>
</organism>
<name>A0ABT6JCP5_9GAMM</name>
<gene>
    <name evidence="2" type="ORF">QFW77_16655</name>
</gene>
<protein>
    <submittedName>
        <fullName evidence="2">Endonuclease/exonuclease/phosphatase family protein</fullName>
    </submittedName>
</protein>
<feature type="domain" description="Endonuclease/exonuclease/phosphatase" evidence="1">
    <location>
        <begin position="19"/>
        <end position="246"/>
    </location>
</feature>
<keyword evidence="2" id="KW-0255">Endonuclease</keyword>
<dbReference type="EMBL" id="JARXRM010000045">
    <property type="protein sequence ID" value="MDH5824604.1"/>
    <property type="molecule type" value="Genomic_DNA"/>
</dbReference>
<keyword evidence="3" id="KW-1185">Reference proteome</keyword>
<reference evidence="2 3" key="1">
    <citation type="submission" date="2023-04" db="EMBL/GenBank/DDBJ databases">
        <title>Luteimonas endophyticus RD2P54.</title>
        <authorList>
            <person name="Sun J.-Q."/>
        </authorList>
    </citation>
    <scope>NUCLEOTIDE SEQUENCE [LARGE SCALE GENOMIC DNA]</scope>
    <source>
        <strain evidence="2 3">RD2P54</strain>
    </source>
</reference>
<evidence type="ECO:0000313" key="3">
    <source>
        <dbReference type="Proteomes" id="UP001156940"/>
    </source>
</evidence>
<accession>A0ABT6JCP5</accession>
<sequence length="264" mass="29047">MATEPDSLEPQPQRLRLLSANIQAGSSTRSYSDYAMRSWSHVLPAGNKLRALDQIAELAGGHDIVGLQESDPGSWRSGFTNQTHYLAERGGFDYWTHQPNRRVANVASSANGLLSRYEPIEVHDHPLPGRVRGRGLLLARFGEGDAGLTIAVAHLSLGAQSRRAQLSYIAELLKQYPNAVLMGDFNCTSDRPEMEILYRGTSLQPPSCQVHTFPSWRPQRAIDHVLVTSNLSCDNMRAMPAALSDHLALSVELVIPENALRTEG</sequence>